<dbReference type="InterPro" id="IPR029060">
    <property type="entry name" value="PIN-like_dom_sf"/>
</dbReference>
<reference evidence="3" key="1">
    <citation type="submission" date="2016-10" db="EMBL/GenBank/DDBJ databases">
        <authorList>
            <person name="Varghese N."/>
            <person name="Submissions S."/>
        </authorList>
    </citation>
    <scope>NUCLEOTIDE SEQUENCE [LARGE SCALE GENOMIC DNA]</scope>
    <source>
        <strain evidence="3">Gh-105</strain>
    </source>
</reference>
<dbReference type="CDD" id="cd09871">
    <property type="entry name" value="PIN_MtVapC28-VapC30-like"/>
    <property type="match status" value="1"/>
</dbReference>
<evidence type="ECO:0000313" key="3">
    <source>
        <dbReference type="Proteomes" id="UP000199229"/>
    </source>
</evidence>
<dbReference type="Pfam" id="PF01850">
    <property type="entry name" value="PIN"/>
    <property type="match status" value="1"/>
</dbReference>
<dbReference type="SUPFAM" id="SSF88723">
    <property type="entry name" value="PIN domain-like"/>
    <property type="match status" value="1"/>
</dbReference>
<name>A0A1I2RXP5_9HYPH</name>
<feature type="domain" description="PIN" evidence="1">
    <location>
        <begin position="3"/>
        <end position="118"/>
    </location>
</feature>
<evidence type="ECO:0000313" key="2">
    <source>
        <dbReference type="EMBL" id="SFG42531.1"/>
    </source>
</evidence>
<dbReference type="EMBL" id="FOPM01000003">
    <property type="protein sequence ID" value="SFG42531.1"/>
    <property type="molecule type" value="Genomic_DNA"/>
</dbReference>
<sequence length="125" mass="13443">MILREPDAQALADRLETASAPMTSPLAVYETVLAIARQCEGGIASAREDVRLLLEAARVRVVSILPGEADVARDAFVRYGKGQGHPAQLNMGDCFAYASARSREVPLLFKGNDFSHTDLATDEAP</sequence>
<gene>
    <name evidence="2" type="ORF">SAMN05192565_10358</name>
</gene>
<dbReference type="AlphaFoldDB" id="A0A1I2RXP5"/>
<proteinExistence type="predicted"/>
<dbReference type="STRING" id="582675.SAMN05192565_10358"/>
<dbReference type="Gene3D" id="3.40.50.1010">
    <property type="entry name" value="5'-nuclease"/>
    <property type="match status" value="1"/>
</dbReference>
<dbReference type="InterPro" id="IPR002716">
    <property type="entry name" value="PIN_dom"/>
</dbReference>
<protein>
    <submittedName>
        <fullName evidence="2">Ribonuclease VapC</fullName>
    </submittedName>
</protein>
<dbReference type="Proteomes" id="UP000199229">
    <property type="component" value="Unassembled WGS sequence"/>
</dbReference>
<evidence type="ECO:0000259" key="1">
    <source>
        <dbReference type="Pfam" id="PF01850"/>
    </source>
</evidence>
<accession>A0A1I2RXP5</accession>
<organism evidence="2 3">
    <name type="scientific">Methylobacterium gossipiicola</name>
    <dbReference type="NCBI Taxonomy" id="582675"/>
    <lineage>
        <taxon>Bacteria</taxon>
        <taxon>Pseudomonadati</taxon>
        <taxon>Pseudomonadota</taxon>
        <taxon>Alphaproteobacteria</taxon>
        <taxon>Hyphomicrobiales</taxon>
        <taxon>Methylobacteriaceae</taxon>
        <taxon>Methylobacterium</taxon>
    </lineage>
</organism>
<keyword evidence="3" id="KW-1185">Reference proteome</keyword>